<dbReference type="PANTHER" id="PTHR12771">
    <property type="entry name" value="ENGULFMENT AND CELL MOTILITY"/>
    <property type="match status" value="1"/>
</dbReference>
<protein>
    <recommendedName>
        <fullName evidence="2">ELMO domain-containing protein</fullName>
    </recommendedName>
</protein>
<dbReference type="EMBL" id="HBIV01011405">
    <property type="protein sequence ID" value="CAE0656939.1"/>
    <property type="molecule type" value="Transcribed_RNA"/>
</dbReference>
<sequence length="440" mass="49710">MGQQLSEKVGDLGFLAGGEGTDSKGCEWFEDETVLQTADKDEIECVKALRAEVDTRFDPEEIKDHERLMADLWVLFTGDRDSFKLKSKRWTEFGFQCEDAHTDIRGGGKLAVENLKYFLAHYPDSAMGLMRRQNHIMQLHWRENWYPFSVVGVHVTDMVCRVFGVYRRSFGGDVSKQTSWRLRNLRPCDLWPMLVNAETDPSSFFGAEKAPSPPKWQRGFAEVYCVAFMLLDRNFVRHNASYFDFRHVIQVTEQELTEALHEHKDKSLTRIKPYLSIYPRAVPPPAPTGPRPPMGTGKRIYSNVFSRSKAASRRSDANRNGAASGAREPPTKTSTTTTSTTTTSTTTTTTTASTATTASTQSSSSHASHPLDIDPRAHKWMVYSKSGVYAREQPTTFSKPKAVLQYKEEIDGLELKGGWLRHKKGWSLLRKHDGTILLGM</sequence>
<evidence type="ECO:0000259" key="2">
    <source>
        <dbReference type="PROSITE" id="PS51335"/>
    </source>
</evidence>
<gene>
    <name evidence="3" type="ORF">LGLO00237_LOCUS8506</name>
</gene>
<dbReference type="AlphaFoldDB" id="A0A7S4DLT6"/>
<dbReference type="PANTHER" id="PTHR12771:SF56">
    <property type="entry name" value="CED-12"/>
    <property type="match status" value="1"/>
</dbReference>
<dbReference type="InterPro" id="IPR006816">
    <property type="entry name" value="ELMO_dom"/>
</dbReference>
<evidence type="ECO:0000256" key="1">
    <source>
        <dbReference type="SAM" id="MobiDB-lite"/>
    </source>
</evidence>
<organism evidence="3">
    <name type="scientific">Lotharella globosa</name>
    <dbReference type="NCBI Taxonomy" id="91324"/>
    <lineage>
        <taxon>Eukaryota</taxon>
        <taxon>Sar</taxon>
        <taxon>Rhizaria</taxon>
        <taxon>Cercozoa</taxon>
        <taxon>Chlorarachniophyceae</taxon>
        <taxon>Lotharella</taxon>
    </lineage>
</organism>
<feature type="domain" description="ELMO" evidence="2">
    <location>
        <begin position="64"/>
        <end position="260"/>
    </location>
</feature>
<evidence type="ECO:0000313" key="3">
    <source>
        <dbReference type="EMBL" id="CAE0656939.1"/>
    </source>
</evidence>
<feature type="compositionally biased region" description="Low complexity" evidence="1">
    <location>
        <begin position="331"/>
        <end position="368"/>
    </location>
</feature>
<reference evidence="3" key="1">
    <citation type="submission" date="2021-01" db="EMBL/GenBank/DDBJ databases">
        <authorList>
            <person name="Corre E."/>
            <person name="Pelletier E."/>
            <person name="Niang G."/>
            <person name="Scheremetjew M."/>
            <person name="Finn R."/>
            <person name="Kale V."/>
            <person name="Holt S."/>
            <person name="Cochrane G."/>
            <person name="Meng A."/>
            <person name="Brown T."/>
            <person name="Cohen L."/>
        </authorList>
    </citation>
    <scope>NUCLEOTIDE SEQUENCE</scope>
    <source>
        <strain evidence="3">CCCM811</strain>
    </source>
</reference>
<dbReference type="Pfam" id="PF04727">
    <property type="entry name" value="ELMO_CED12"/>
    <property type="match status" value="1"/>
</dbReference>
<dbReference type="InterPro" id="IPR050868">
    <property type="entry name" value="ELMO_domain-containing"/>
</dbReference>
<name>A0A7S4DLT6_9EUKA</name>
<proteinExistence type="predicted"/>
<accession>A0A7S4DLT6</accession>
<feature type="region of interest" description="Disordered" evidence="1">
    <location>
        <begin position="278"/>
        <end position="372"/>
    </location>
</feature>
<dbReference type="PROSITE" id="PS51335">
    <property type="entry name" value="ELMO"/>
    <property type="match status" value="1"/>
</dbReference>
<feature type="compositionally biased region" description="Pro residues" evidence="1">
    <location>
        <begin position="281"/>
        <end position="293"/>
    </location>
</feature>